<feature type="binding site" evidence="2">
    <location>
        <position position="53"/>
    </location>
    <ligand>
        <name>substrate</name>
    </ligand>
</feature>
<keyword evidence="2 5" id="KW-0808">Transferase</keyword>
<keyword evidence="2" id="KW-0479">Metal-binding</keyword>
<reference evidence="5 6" key="1">
    <citation type="submission" date="2020-06" db="EMBL/GenBank/DDBJ databases">
        <title>Genome sequence of 2 isolates from Red Sea Mangroves.</title>
        <authorList>
            <person name="Sefrji F."/>
            <person name="Michoud G."/>
            <person name="Merlino G."/>
            <person name="Daffonchio D."/>
        </authorList>
    </citation>
    <scope>NUCLEOTIDE SEQUENCE [LARGE SCALE GENOMIC DNA]</scope>
    <source>
        <strain evidence="5 6">R1DC25</strain>
    </source>
</reference>
<evidence type="ECO:0000313" key="6">
    <source>
        <dbReference type="Proteomes" id="UP000593594"/>
    </source>
</evidence>
<comment type="similarity">
    <text evidence="2">Belongs to the thiamine-monophosphate kinase family.</text>
</comment>
<dbReference type="InterPro" id="IPR010918">
    <property type="entry name" value="PurM-like_C_dom"/>
</dbReference>
<dbReference type="SUPFAM" id="SSF55326">
    <property type="entry name" value="PurM N-terminal domain-like"/>
    <property type="match status" value="1"/>
</dbReference>
<feature type="binding site" evidence="2">
    <location>
        <position position="29"/>
    </location>
    <ligand>
        <name>Mg(2+)</name>
        <dbReference type="ChEBI" id="CHEBI:18420"/>
        <label>4</label>
    </ligand>
</feature>
<dbReference type="GO" id="GO:0000287">
    <property type="term" value="F:magnesium ion binding"/>
    <property type="evidence" value="ECO:0007669"/>
    <property type="project" value="UniProtKB-UniRule"/>
</dbReference>
<keyword evidence="2" id="KW-0067">ATP-binding</keyword>
<sequence length="328" mass="34247">MLSREQELIQTLFAPLAAKAEGAAGLRDDAAVYRPAAGCEVVMTTDTLVESVHFLPGDPAGLVARKALRVNLSDLAAKGATPRGYLLSVSLTGEQDETWLKAFADGLAADQETYGCVLLGGDTVATPGPFTVTVAAFGDVPEGRAVRRGGARHGDLVYVSGTLGDAGLGLAALRGEDLGPLGEAGRTSLIGRYRLPVPCVELAPSVLAHASAAIDISDGLVGDLGLLCWASGCGARIAVADVPLSESARRIVSHDSKWQETCLTNGDDYEILCSVPPDRVAAFEADAREAGVPVVRIGEMTREEDGARFLDERGNPLDFASASYSHMR</sequence>
<dbReference type="EC" id="2.7.4.16" evidence="2"/>
<keyword evidence="6" id="KW-1185">Reference proteome</keyword>
<keyword evidence="2" id="KW-0547">Nucleotide-binding</keyword>
<feature type="binding site" evidence="2">
    <location>
        <position position="74"/>
    </location>
    <ligand>
        <name>Mg(2+)</name>
        <dbReference type="ChEBI" id="CHEBI:18420"/>
        <label>4</label>
    </ligand>
</feature>
<feature type="binding site" evidence="2">
    <location>
        <position position="218"/>
    </location>
    <ligand>
        <name>Mg(2+)</name>
        <dbReference type="ChEBI" id="CHEBI:18420"/>
        <label>5</label>
    </ligand>
</feature>
<evidence type="ECO:0000256" key="1">
    <source>
        <dbReference type="ARBA" id="ARBA00022977"/>
    </source>
</evidence>
<feature type="binding site" evidence="2">
    <location>
        <position position="74"/>
    </location>
    <ligand>
        <name>Mg(2+)</name>
        <dbReference type="ChEBI" id="CHEBI:18420"/>
        <label>3</label>
    </ligand>
</feature>
<organism evidence="5 6">
    <name type="scientific">Kaustia mangrovi</name>
    <dbReference type="NCBI Taxonomy" id="2593653"/>
    <lineage>
        <taxon>Bacteria</taxon>
        <taxon>Pseudomonadati</taxon>
        <taxon>Pseudomonadota</taxon>
        <taxon>Alphaproteobacteria</taxon>
        <taxon>Hyphomicrobiales</taxon>
        <taxon>Parvibaculaceae</taxon>
        <taxon>Kaustia</taxon>
    </lineage>
</organism>
<dbReference type="HAMAP" id="MF_02128">
    <property type="entry name" value="TMP_kinase"/>
    <property type="match status" value="1"/>
</dbReference>
<name>A0A7S8HDQ9_9HYPH</name>
<feature type="domain" description="PurM-like C-terminal" evidence="4">
    <location>
        <begin position="153"/>
        <end position="307"/>
    </location>
</feature>
<dbReference type="Pfam" id="PF00586">
    <property type="entry name" value="AIRS"/>
    <property type="match status" value="1"/>
</dbReference>
<dbReference type="PIRSF" id="PIRSF005303">
    <property type="entry name" value="Thiam_monoph_kin"/>
    <property type="match status" value="1"/>
</dbReference>
<feature type="binding site" evidence="2">
    <location>
        <position position="45"/>
    </location>
    <ligand>
        <name>Mg(2+)</name>
        <dbReference type="ChEBI" id="CHEBI:18420"/>
        <label>1</label>
    </ligand>
</feature>
<feature type="binding site" evidence="2">
    <location>
        <position position="148"/>
    </location>
    <ligand>
        <name>ATP</name>
        <dbReference type="ChEBI" id="CHEBI:30616"/>
    </ligand>
</feature>
<feature type="binding site" evidence="2">
    <location>
        <position position="217"/>
    </location>
    <ligand>
        <name>ATP</name>
        <dbReference type="ChEBI" id="CHEBI:30616"/>
    </ligand>
</feature>
<feature type="binding site" evidence="2">
    <location>
        <position position="46"/>
    </location>
    <ligand>
        <name>Mg(2+)</name>
        <dbReference type="ChEBI" id="CHEBI:18420"/>
        <label>1</label>
    </ligand>
</feature>
<dbReference type="GO" id="GO:0009030">
    <property type="term" value="F:thiamine-phosphate kinase activity"/>
    <property type="evidence" value="ECO:0007669"/>
    <property type="project" value="UniProtKB-UniRule"/>
</dbReference>
<gene>
    <name evidence="2 5" type="primary">thiL</name>
    <name evidence="5" type="ORF">HW532_20760</name>
</gene>
<dbReference type="GO" id="GO:0009228">
    <property type="term" value="P:thiamine biosynthetic process"/>
    <property type="evidence" value="ECO:0007669"/>
    <property type="project" value="UniProtKB-KW"/>
</dbReference>
<evidence type="ECO:0000313" key="5">
    <source>
        <dbReference type="EMBL" id="QPC44911.1"/>
    </source>
</evidence>
<keyword evidence="1 2" id="KW-0784">Thiamine biosynthesis</keyword>
<feature type="binding site" evidence="2">
    <location>
        <position position="267"/>
    </location>
    <ligand>
        <name>substrate</name>
    </ligand>
</feature>
<dbReference type="PANTHER" id="PTHR30270">
    <property type="entry name" value="THIAMINE-MONOPHOSPHATE KINASE"/>
    <property type="match status" value="1"/>
</dbReference>
<dbReference type="InterPro" id="IPR016188">
    <property type="entry name" value="PurM-like_N"/>
</dbReference>
<dbReference type="RefSeq" id="WP_213162284.1">
    <property type="nucleotide sequence ID" value="NZ_CP058214.1"/>
</dbReference>
<dbReference type="EMBL" id="CP058214">
    <property type="protein sequence ID" value="QPC44911.1"/>
    <property type="molecule type" value="Genomic_DNA"/>
</dbReference>
<accession>A0A7S8HDQ9</accession>
<dbReference type="CDD" id="cd02194">
    <property type="entry name" value="ThiL"/>
    <property type="match status" value="1"/>
</dbReference>
<feature type="binding site" evidence="2">
    <location>
        <position position="324"/>
    </location>
    <ligand>
        <name>substrate</name>
    </ligand>
</feature>
<dbReference type="NCBIfam" id="TIGR01379">
    <property type="entry name" value="thiL"/>
    <property type="match status" value="1"/>
</dbReference>
<dbReference type="InterPro" id="IPR036676">
    <property type="entry name" value="PurM-like_C_sf"/>
</dbReference>
<dbReference type="InterPro" id="IPR036921">
    <property type="entry name" value="PurM-like_N_sf"/>
</dbReference>
<comment type="caution">
    <text evidence="2">Lacks conserved residue(s) required for the propagation of feature annotation.</text>
</comment>
<comment type="function">
    <text evidence="2">Catalyzes the ATP-dependent phosphorylation of thiamine-monophosphate (TMP) to form thiamine-pyrophosphate (TPP), the active form of vitamin B1.</text>
</comment>
<evidence type="ECO:0000259" key="3">
    <source>
        <dbReference type="Pfam" id="PF00586"/>
    </source>
</evidence>
<feature type="binding site" evidence="2">
    <location>
        <position position="74"/>
    </location>
    <ligand>
        <name>Mg(2+)</name>
        <dbReference type="ChEBI" id="CHEBI:18420"/>
        <label>2</label>
    </ligand>
</feature>
<feature type="binding site" evidence="2">
    <location>
        <position position="29"/>
    </location>
    <ligand>
        <name>Mg(2+)</name>
        <dbReference type="ChEBI" id="CHEBI:18420"/>
        <label>3</label>
    </ligand>
</feature>
<dbReference type="GO" id="GO:0009229">
    <property type="term" value="P:thiamine diphosphate biosynthetic process"/>
    <property type="evidence" value="ECO:0007669"/>
    <property type="project" value="UniProtKB-UniRule"/>
</dbReference>
<feature type="binding site" evidence="2">
    <location>
        <position position="215"/>
    </location>
    <ligand>
        <name>Mg(2+)</name>
        <dbReference type="ChEBI" id="CHEBI:18420"/>
        <label>3</label>
    </ligand>
</feature>
<dbReference type="Pfam" id="PF02769">
    <property type="entry name" value="AIRS_C"/>
    <property type="match status" value="1"/>
</dbReference>
<comment type="miscellaneous">
    <text evidence="2">Reaction mechanism of ThiL seems to utilize a direct, inline transfer of the gamma-phosphate of ATP to TMP rather than a phosphorylated enzyme intermediate.</text>
</comment>
<dbReference type="SUPFAM" id="SSF56042">
    <property type="entry name" value="PurM C-terminal domain-like"/>
    <property type="match status" value="1"/>
</dbReference>
<dbReference type="InterPro" id="IPR006283">
    <property type="entry name" value="ThiL-like"/>
</dbReference>
<dbReference type="GO" id="GO:0005524">
    <property type="term" value="F:ATP binding"/>
    <property type="evidence" value="ECO:0007669"/>
    <property type="project" value="UniProtKB-UniRule"/>
</dbReference>
<proteinExistence type="inferred from homology"/>
<evidence type="ECO:0000256" key="2">
    <source>
        <dbReference type="HAMAP-Rule" id="MF_02128"/>
    </source>
</evidence>
<dbReference type="Gene3D" id="3.30.1330.10">
    <property type="entry name" value="PurM-like, N-terminal domain"/>
    <property type="match status" value="1"/>
</dbReference>
<feature type="binding site" evidence="2">
    <location>
        <position position="122"/>
    </location>
    <ligand>
        <name>Mg(2+)</name>
        <dbReference type="ChEBI" id="CHEBI:18420"/>
        <label>1</label>
    </ligand>
</feature>
<comment type="pathway">
    <text evidence="2">Cofactor biosynthesis; thiamine diphosphate biosynthesis; thiamine diphosphate from thiamine phosphate: step 1/1.</text>
</comment>
<dbReference type="UniPathway" id="UPA00060">
    <property type="reaction ID" value="UER00142"/>
</dbReference>
<dbReference type="AlphaFoldDB" id="A0A7S8HDQ9"/>
<keyword evidence="2" id="KW-0460">Magnesium</keyword>
<comment type="catalytic activity">
    <reaction evidence="2">
        <text>thiamine phosphate + ATP = thiamine diphosphate + ADP</text>
        <dbReference type="Rhea" id="RHEA:15913"/>
        <dbReference type="ChEBI" id="CHEBI:30616"/>
        <dbReference type="ChEBI" id="CHEBI:37575"/>
        <dbReference type="ChEBI" id="CHEBI:58937"/>
        <dbReference type="ChEBI" id="CHEBI:456216"/>
        <dbReference type="EC" id="2.7.4.16"/>
    </reaction>
</comment>
<dbReference type="Proteomes" id="UP000593594">
    <property type="component" value="Chromosome"/>
</dbReference>
<feature type="domain" description="PurM-like N-terminal" evidence="3">
    <location>
        <begin position="28"/>
        <end position="139"/>
    </location>
</feature>
<dbReference type="Gene3D" id="3.90.650.10">
    <property type="entry name" value="PurM-like C-terminal domain"/>
    <property type="match status" value="1"/>
</dbReference>
<protein>
    <recommendedName>
        <fullName evidence="2">Thiamine-monophosphate kinase</fullName>
        <shortName evidence="2">TMP kinase</shortName>
        <shortName evidence="2">Thiamine-phosphate kinase</shortName>
        <ecNumber evidence="2">2.7.4.16</ecNumber>
    </recommendedName>
</protein>
<dbReference type="PANTHER" id="PTHR30270:SF0">
    <property type="entry name" value="THIAMINE-MONOPHOSPHATE KINASE"/>
    <property type="match status" value="1"/>
</dbReference>
<dbReference type="KEGG" id="kmn:HW532_20760"/>
<evidence type="ECO:0000259" key="4">
    <source>
        <dbReference type="Pfam" id="PF02769"/>
    </source>
</evidence>
<keyword evidence="2 5" id="KW-0418">Kinase</keyword>
<feature type="binding site" evidence="2">
    <location>
        <begin position="121"/>
        <end position="122"/>
    </location>
    <ligand>
        <name>ATP</name>
        <dbReference type="ChEBI" id="CHEBI:30616"/>
    </ligand>
</feature>
<feature type="binding site" evidence="2">
    <location>
        <position position="44"/>
    </location>
    <ligand>
        <name>Mg(2+)</name>
        <dbReference type="ChEBI" id="CHEBI:18420"/>
        <label>4</label>
    </ligand>
</feature>
<feature type="binding site" evidence="2">
    <location>
        <position position="46"/>
    </location>
    <ligand>
        <name>Mg(2+)</name>
        <dbReference type="ChEBI" id="CHEBI:18420"/>
        <label>2</label>
    </ligand>
</feature>